<keyword evidence="5" id="KW-0808">Transferase</keyword>
<dbReference type="InterPro" id="IPR001245">
    <property type="entry name" value="Ser-Thr/Tyr_kinase_cat_dom"/>
</dbReference>
<dbReference type="EMBL" id="SUNJ01005649">
    <property type="protein sequence ID" value="TPP63459.1"/>
    <property type="molecule type" value="Genomic_DNA"/>
</dbReference>
<keyword evidence="4" id="KW-0723">Serine/threonine-protein kinase</keyword>
<accession>A0A504YSK7</accession>
<reference evidence="17 18" key="1">
    <citation type="submission" date="2019-04" db="EMBL/GenBank/DDBJ databases">
        <title>Annotation for the trematode Fasciola gigantica.</title>
        <authorList>
            <person name="Choi Y.-J."/>
        </authorList>
    </citation>
    <scope>NUCLEOTIDE SEQUENCE [LARGE SCALE GENOMIC DNA]</scope>
    <source>
        <strain evidence="17">Uganda_cow_1</strain>
    </source>
</reference>
<evidence type="ECO:0000313" key="17">
    <source>
        <dbReference type="EMBL" id="TPP63459.1"/>
    </source>
</evidence>
<keyword evidence="6" id="KW-0812">Transmembrane</keyword>
<evidence type="ECO:0000256" key="12">
    <source>
        <dbReference type="ARBA" id="ARBA00023136"/>
    </source>
</evidence>
<evidence type="ECO:0000256" key="14">
    <source>
        <dbReference type="PROSITE-ProRule" id="PRU10141"/>
    </source>
</evidence>
<dbReference type="GO" id="GO:0043235">
    <property type="term" value="C:receptor complex"/>
    <property type="evidence" value="ECO:0007669"/>
    <property type="project" value="TreeGrafter"/>
</dbReference>
<evidence type="ECO:0000256" key="8">
    <source>
        <dbReference type="ARBA" id="ARBA00022741"/>
    </source>
</evidence>
<evidence type="ECO:0000256" key="11">
    <source>
        <dbReference type="ARBA" id="ARBA00022989"/>
    </source>
</evidence>
<feature type="binding site" evidence="14">
    <location>
        <position position="169"/>
    </location>
    <ligand>
        <name>ATP</name>
        <dbReference type="ChEBI" id="CHEBI:30616"/>
    </ligand>
</feature>
<dbReference type="GO" id="GO:0005886">
    <property type="term" value="C:plasma membrane"/>
    <property type="evidence" value="ECO:0007669"/>
    <property type="project" value="TreeGrafter"/>
</dbReference>
<dbReference type="GO" id="GO:0071363">
    <property type="term" value="P:cellular response to growth factor stimulus"/>
    <property type="evidence" value="ECO:0007669"/>
    <property type="project" value="TreeGrafter"/>
</dbReference>
<dbReference type="InterPro" id="IPR011009">
    <property type="entry name" value="Kinase-like_dom_sf"/>
</dbReference>
<evidence type="ECO:0000256" key="6">
    <source>
        <dbReference type="ARBA" id="ARBA00022692"/>
    </source>
</evidence>
<comment type="caution">
    <text evidence="17">The sequence shown here is derived from an EMBL/GenBank/DDBJ whole genome shotgun (WGS) entry which is preliminary data.</text>
</comment>
<keyword evidence="10 14" id="KW-0067">ATP-binding</keyword>
<evidence type="ECO:0000256" key="5">
    <source>
        <dbReference type="ARBA" id="ARBA00022679"/>
    </source>
</evidence>
<dbReference type="Pfam" id="PF07714">
    <property type="entry name" value="PK_Tyr_Ser-Thr"/>
    <property type="match status" value="1"/>
</dbReference>
<dbReference type="InterPro" id="IPR017441">
    <property type="entry name" value="Protein_kinase_ATP_BS"/>
</dbReference>
<protein>
    <recommendedName>
        <fullName evidence="3">receptor protein serine/threonine kinase</fullName>
        <ecNumber evidence="3">2.7.11.30</ecNumber>
    </recommendedName>
</protein>
<evidence type="ECO:0000256" key="10">
    <source>
        <dbReference type="ARBA" id="ARBA00022840"/>
    </source>
</evidence>
<dbReference type="Proteomes" id="UP000316759">
    <property type="component" value="Unassembled WGS sequence"/>
</dbReference>
<dbReference type="Gene3D" id="3.30.200.20">
    <property type="entry name" value="Phosphorylase Kinase, domain 1"/>
    <property type="match status" value="1"/>
</dbReference>
<dbReference type="STRING" id="46835.A0A504YSK7"/>
<dbReference type="GO" id="GO:0004675">
    <property type="term" value="F:transmembrane receptor protein serine/threonine kinase activity"/>
    <property type="evidence" value="ECO:0007669"/>
    <property type="project" value="UniProtKB-EC"/>
</dbReference>
<evidence type="ECO:0000259" key="15">
    <source>
        <dbReference type="PROSITE" id="PS50011"/>
    </source>
</evidence>
<dbReference type="PANTHER" id="PTHR23255">
    <property type="entry name" value="TRANSFORMING GROWTH FACTOR-BETA RECEPTOR TYPE I AND II"/>
    <property type="match status" value="1"/>
</dbReference>
<gene>
    <name evidence="17" type="ORF">FGIG_12273</name>
</gene>
<dbReference type="PANTHER" id="PTHR23255:SF72">
    <property type="entry name" value="RECEPTOR PROTEIN SERINE_THREONINE KINASE"/>
    <property type="match status" value="1"/>
</dbReference>
<keyword evidence="18" id="KW-1185">Reference proteome</keyword>
<dbReference type="PROSITE" id="PS51256">
    <property type="entry name" value="GS"/>
    <property type="match status" value="1"/>
</dbReference>
<evidence type="ECO:0000313" key="18">
    <source>
        <dbReference type="Proteomes" id="UP000316759"/>
    </source>
</evidence>
<evidence type="ECO:0000256" key="3">
    <source>
        <dbReference type="ARBA" id="ARBA00012401"/>
    </source>
</evidence>
<dbReference type="PROSITE" id="PS00107">
    <property type="entry name" value="PROTEIN_KINASE_ATP"/>
    <property type="match status" value="1"/>
</dbReference>
<keyword evidence="11" id="KW-1133">Transmembrane helix</keyword>
<dbReference type="Pfam" id="PF08515">
    <property type="entry name" value="TGF_beta_GS"/>
    <property type="match status" value="1"/>
</dbReference>
<dbReference type="EC" id="2.7.11.30" evidence="3"/>
<evidence type="ECO:0000256" key="9">
    <source>
        <dbReference type="ARBA" id="ARBA00022777"/>
    </source>
</evidence>
<organism evidence="17 18">
    <name type="scientific">Fasciola gigantica</name>
    <name type="common">Giant liver fluke</name>
    <dbReference type="NCBI Taxonomy" id="46835"/>
    <lineage>
        <taxon>Eukaryota</taxon>
        <taxon>Metazoa</taxon>
        <taxon>Spiralia</taxon>
        <taxon>Lophotrochozoa</taxon>
        <taxon>Platyhelminthes</taxon>
        <taxon>Trematoda</taxon>
        <taxon>Digenea</taxon>
        <taxon>Plagiorchiida</taxon>
        <taxon>Echinostomata</taxon>
        <taxon>Echinostomatoidea</taxon>
        <taxon>Fasciolidae</taxon>
        <taxon>Fasciola</taxon>
    </lineage>
</organism>
<evidence type="ECO:0000256" key="4">
    <source>
        <dbReference type="ARBA" id="ARBA00022527"/>
    </source>
</evidence>
<dbReference type="InterPro" id="IPR000333">
    <property type="entry name" value="TGFB_receptor"/>
</dbReference>
<name>A0A504YSK7_FASGI</name>
<evidence type="ECO:0000256" key="7">
    <source>
        <dbReference type="ARBA" id="ARBA00022729"/>
    </source>
</evidence>
<dbReference type="SMART" id="SM00220">
    <property type="entry name" value="S_TKc"/>
    <property type="match status" value="1"/>
</dbReference>
<dbReference type="SMART" id="SM00467">
    <property type="entry name" value="GS"/>
    <property type="match status" value="1"/>
</dbReference>
<evidence type="ECO:0000256" key="13">
    <source>
        <dbReference type="ARBA" id="ARBA00023170"/>
    </source>
</evidence>
<keyword evidence="7" id="KW-0732">Signal</keyword>
<keyword evidence="13 17" id="KW-0675">Receptor</keyword>
<dbReference type="PROSITE" id="PS50011">
    <property type="entry name" value="PROTEIN_KINASE_DOM"/>
    <property type="match status" value="1"/>
</dbReference>
<dbReference type="AlphaFoldDB" id="A0A504YSK7"/>
<dbReference type="GO" id="GO:0005524">
    <property type="term" value="F:ATP binding"/>
    <property type="evidence" value="ECO:0007669"/>
    <property type="project" value="UniProtKB-UniRule"/>
</dbReference>
<feature type="domain" description="Protein kinase" evidence="15">
    <location>
        <begin position="142"/>
        <end position="288"/>
    </location>
</feature>
<keyword evidence="8 14" id="KW-0547">Nucleotide-binding</keyword>
<dbReference type="InterPro" id="IPR000719">
    <property type="entry name" value="Prot_kinase_dom"/>
</dbReference>
<dbReference type="InterPro" id="IPR003605">
    <property type="entry name" value="GS_dom"/>
</dbReference>
<comment type="subcellular location">
    <subcellularLocation>
        <location evidence="1">Membrane</location>
        <topology evidence="1">Single-pass type I membrane protein</topology>
    </subcellularLocation>
</comment>
<dbReference type="OrthoDB" id="69842at2759"/>
<sequence>MAFLLPLFTLIFGLIAIGLLWQCVFRVRLKRCVRQAGPVVDPAPASIKSRWGHSQLCFILCHCVNHKINGTGFSRSNGPYETVPVVFNMPRQIKPSGQIIPSPEAVSPNRRAKDRNEDLIGCTSGSGSGQPFLVQRTVARHIQLITCIGKGRFGEVWRAICQGEVVAVKIFSSRDESSWARETEVYNTGLLRHPNLLAYYASDMISRGGCTQLWLVTAYHANGSLHDYLSNHTVSLEDGLRLARSITAGLAFLHTEIQVYKPSHPLLTGILNQKTYSFATIKRHALPI</sequence>
<dbReference type="SUPFAM" id="SSF56112">
    <property type="entry name" value="Protein kinase-like (PK-like)"/>
    <property type="match status" value="1"/>
</dbReference>
<keyword evidence="12" id="KW-0472">Membrane</keyword>
<proteinExistence type="inferred from homology"/>
<dbReference type="Gene3D" id="1.10.510.10">
    <property type="entry name" value="Transferase(Phosphotransferase) domain 1"/>
    <property type="match status" value="1"/>
</dbReference>
<feature type="domain" description="GS" evidence="16">
    <location>
        <begin position="110"/>
        <end position="141"/>
    </location>
</feature>
<comment type="similarity">
    <text evidence="2">Belongs to the protein kinase superfamily. TKL Ser/Thr protein kinase family. TGFB receptor subfamily.</text>
</comment>
<keyword evidence="9 17" id="KW-0418">Kinase</keyword>
<evidence type="ECO:0000259" key="16">
    <source>
        <dbReference type="PROSITE" id="PS51256"/>
    </source>
</evidence>
<evidence type="ECO:0000256" key="1">
    <source>
        <dbReference type="ARBA" id="ARBA00004479"/>
    </source>
</evidence>
<evidence type="ECO:0000256" key="2">
    <source>
        <dbReference type="ARBA" id="ARBA00009605"/>
    </source>
</evidence>